<sequence>MAGMEPRQSLSESVAPAARRSAIVPIREVGARYRPQIAQHLLALGGHDRYLRFGYAANERQIRHYVDQLDFERDQVFGIFNRKLDLIAMAHVAYPADMAQLGFAEFGVSVAPQARGRGYGSRLFERAAMHAVNDGVKTLYIHALSENTAMLRIARRAGATVERQGSESEAHLTLPEASFSSRVGELLADQVGQVDYWLKTEASLAREVLATVQEVREAVREGRHKSAS</sequence>
<accession>A0A975CJF9</accession>
<feature type="domain" description="N-acetyltransferase" evidence="1">
    <location>
        <begin position="24"/>
        <end position="181"/>
    </location>
</feature>
<name>A0A975CJF9_9BURK</name>
<protein>
    <submittedName>
        <fullName evidence="2">GNAT family N-acetyltransferase</fullName>
    </submittedName>
</protein>
<evidence type="ECO:0000313" key="3">
    <source>
        <dbReference type="Proteomes" id="UP000663903"/>
    </source>
</evidence>
<dbReference type="CDD" id="cd04301">
    <property type="entry name" value="NAT_SF"/>
    <property type="match status" value="1"/>
</dbReference>
<reference evidence="2" key="1">
    <citation type="submission" date="2021-03" db="EMBL/GenBank/DDBJ databases">
        <title>Ottowia sp. 27C isolated from the cloaca of a Giant Asian pond turtle (Heosemys grandis).</title>
        <authorList>
            <person name="Spergser J."/>
            <person name="Busse H.-J."/>
        </authorList>
    </citation>
    <scope>NUCLEOTIDE SEQUENCE</scope>
    <source>
        <strain evidence="2">27C</strain>
    </source>
</reference>
<evidence type="ECO:0000313" key="2">
    <source>
        <dbReference type="EMBL" id="QTD45299.1"/>
    </source>
</evidence>
<dbReference type="SUPFAM" id="SSF55729">
    <property type="entry name" value="Acyl-CoA N-acyltransferases (Nat)"/>
    <property type="match status" value="1"/>
</dbReference>
<dbReference type="AlphaFoldDB" id="A0A975CJF9"/>
<evidence type="ECO:0000259" key="1">
    <source>
        <dbReference type="PROSITE" id="PS51186"/>
    </source>
</evidence>
<proteinExistence type="predicted"/>
<dbReference type="KEGG" id="otd:J1M35_20170"/>
<organism evidence="2 3">
    <name type="scientific">Ottowia testudinis</name>
    <dbReference type="NCBI Taxonomy" id="2816950"/>
    <lineage>
        <taxon>Bacteria</taxon>
        <taxon>Pseudomonadati</taxon>
        <taxon>Pseudomonadota</taxon>
        <taxon>Betaproteobacteria</taxon>
        <taxon>Burkholderiales</taxon>
        <taxon>Comamonadaceae</taxon>
        <taxon>Ottowia</taxon>
    </lineage>
</organism>
<dbReference type="EMBL" id="CP071796">
    <property type="protein sequence ID" value="QTD45299.1"/>
    <property type="molecule type" value="Genomic_DNA"/>
</dbReference>
<dbReference type="InterPro" id="IPR016181">
    <property type="entry name" value="Acyl_CoA_acyltransferase"/>
</dbReference>
<keyword evidence="3" id="KW-1185">Reference proteome</keyword>
<dbReference type="InterPro" id="IPR000182">
    <property type="entry name" value="GNAT_dom"/>
</dbReference>
<dbReference type="Gene3D" id="3.40.630.30">
    <property type="match status" value="1"/>
</dbReference>
<dbReference type="GO" id="GO:0016747">
    <property type="term" value="F:acyltransferase activity, transferring groups other than amino-acyl groups"/>
    <property type="evidence" value="ECO:0007669"/>
    <property type="project" value="InterPro"/>
</dbReference>
<dbReference type="PROSITE" id="PS51186">
    <property type="entry name" value="GNAT"/>
    <property type="match status" value="1"/>
</dbReference>
<dbReference type="Proteomes" id="UP000663903">
    <property type="component" value="Chromosome"/>
</dbReference>
<gene>
    <name evidence="2" type="ORF">J1M35_20170</name>
</gene>
<dbReference type="Pfam" id="PF00583">
    <property type="entry name" value="Acetyltransf_1"/>
    <property type="match status" value="1"/>
</dbReference>